<dbReference type="Proteomes" id="UP001177670">
    <property type="component" value="Unassembled WGS sequence"/>
</dbReference>
<dbReference type="EMBL" id="JAHYIQ010000003">
    <property type="protein sequence ID" value="KAK1133826.1"/>
    <property type="molecule type" value="Genomic_DNA"/>
</dbReference>
<evidence type="ECO:0000313" key="2">
    <source>
        <dbReference type="EMBL" id="KAK1133826.1"/>
    </source>
</evidence>
<feature type="compositionally biased region" description="Low complexity" evidence="1">
    <location>
        <begin position="34"/>
        <end position="50"/>
    </location>
</feature>
<comment type="caution">
    <text evidence="2">The sequence shown here is derived from an EMBL/GenBank/DDBJ whole genome shotgun (WGS) entry which is preliminary data.</text>
</comment>
<reference evidence="2" key="1">
    <citation type="submission" date="2021-10" db="EMBL/GenBank/DDBJ databases">
        <title>Melipona bicolor Genome sequencing and assembly.</title>
        <authorList>
            <person name="Araujo N.S."/>
            <person name="Arias M.C."/>
        </authorList>
    </citation>
    <scope>NUCLEOTIDE SEQUENCE</scope>
    <source>
        <strain evidence="2">USP_2M_L1-L4_2017</strain>
        <tissue evidence="2">Whole body</tissue>
    </source>
</reference>
<evidence type="ECO:0000313" key="3">
    <source>
        <dbReference type="Proteomes" id="UP001177670"/>
    </source>
</evidence>
<name>A0AA40GAQ1_9HYME</name>
<gene>
    <name evidence="2" type="ORF">K0M31_011613</name>
</gene>
<feature type="region of interest" description="Disordered" evidence="1">
    <location>
        <begin position="1"/>
        <end position="52"/>
    </location>
</feature>
<protein>
    <submittedName>
        <fullName evidence="2">Uncharacterized protein</fullName>
    </submittedName>
</protein>
<feature type="compositionally biased region" description="Basic and acidic residues" evidence="1">
    <location>
        <begin position="1"/>
        <end position="33"/>
    </location>
</feature>
<organism evidence="2 3">
    <name type="scientific">Melipona bicolor</name>
    <dbReference type="NCBI Taxonomy" id="60889"/>
    <lineage>
        <taxon>Eukaryota</taxon>
        <taxon>Metazoa</taxon>
        <taxon>Ecdysozoa</taxon>
        <taxon>Arthropoda</taxon>
        <taxon>Hexapoda</taxon>
        <taxon>Insecta</taxon>
        <taxon>Pterygota</taxon>
        <taxon>Neoptera</taxon>
        <taxon>Endopterygota</taxon>
        <taxon>Hymenoptera</taxon>
        <taxon>Apocrita</taxon>
        <taxon>Aculeata</taxon>
        <taxon>Apoidea</taxon>
        <taxon>Anthophila</taxon>
        <taxon>Apidae</taxon>
        <taxon>Melipona</taxon>
    </lineage>
</organism>
<keyword evidence="3" id="KW-1185">Reference proteome</keyword>
<dbReference type="AlphaFoldDB" id="A0AA40GAQ1"/>
<evidence type="ECO:0000256" key="1">
    <source>
        <dbReference type="SAM" id="MobiDB-lite"/>
    </source>
</evidence>
<accession>A0AA40GAQ1</accession>
<sequence>MKKRSVKDQGKPDRIDARDDDKDIRDKMKKIDVKSPSSTNSSSSTAKNSALLPAGVARVKQQEAGRINQAGSSSPSGSATGELIYMLVLLTDKHLSLAFCWLFSYLKDSFSLIRFLQFLPKDLISFQFCHVEFIYYFWTSECN</sequence>
<proteinExistence type="predicted"/>